<evidence type="ECO:0000313" key="3">
    <source>
        <dbReference type="Proteomes" id="UP000625711"/>
    </source>
</evidence>
<accession>A0A834IGK1</accession>
<dbReference type="AlphaFoldDB" id="A0A834IGK1"/>
<evidence type="ECO:0000256" key="1">
    <source>
        <dbReference type="SAM" id="MobiDB-lite"/>
    </source>
</evidence>
<dbReference type="Proteomes" id="UP000625711">
    <property type="component" value="Unassembled WGS sequence"/>
</dbReference>
<feature type="region of interest" description="Disordered" evidence="1">
    <location>
        <begin position="1"/>
        <end position="20"/>
    </location>
</feature>
<reference evidence="2" key="1">
    <citation type="submission" date="2020-08" db="EMBL/GenBank/DDBJ databases">
        <title>Genome sequencing and assembly of the red palm weevil Rhynchophorus ferrugineus.</title>
        <authorList>
            <person name="Dias G.B."/>
            <person name="Bergman C.M."/>
            <person name="Manee M."/>
        </authorList>
    </citation>
    <scope>NUCLEOTIDE SEQUENCE</scope>
    <source>
        <strain evidence="2">AA-2017</strain>
        <tissue evidence="2">Whole larva</tissue>
    </source>
</reference>
<comment type="caution">
    <text evidence="2">The sequence shown here is derived from an EMBL/GenBank/DDBJ whole genome shotgun (WGS) entry which is preliminary data.</text>
</comment>
<name>A0A834IGK1_RHYFE</name>
<proteinExistence type="predicted"/>
<dbReference type="EMBL" id="JAACXV010000578">
    <property type="protein sequence ID" value="KAF7277600.1"/>
    <property type="molecule type" value="Genomic_DNA"/>
</dbReference>
<gene>
    <name evidence="2" type="ORF">GWI33_003280</name>
</gene>
<organism evidence="2 3">
    <name type="scientific">Rhynchophorus ferrugineus</name>
    <name type="common">Red palm weevil</name>
    <name type="synonym">Curculio ferrugineus</name>
    <dbReference type="NCBI Taxonomy" id="354439"/>
    <lineage>
        <taxon>Eukaryota</taxon>
        <taxon>Metazoa</taxon>
        <taxon>Ecdysozoa</taxon>
        <taxon>Arthropoda</taxon>
        <taxon>Hexapoda</taxon>
        <taxon>Insecta</taxon>
        <taxon>Pterygota</taxon>
        <taxon>Neoptera</taxon>
        <taxon>Endopterygota</taxon>
        <taxon>Coleoptera</taxon>
        <taxon>Polyphaga</taxon>
        <taxon>Cucujiformia</taxon>
        <taxon>Curculionidae</taxon>
        <taxon>Dryophthorinae</taxon>
        <taxon>Rhynchophorus</taxon>
    </lineage>
</organism>
<protein>
    <submittedName>
        <fullName evidence="2">Uncharacterized protein</fullName>
    </submittedName>
</protein>
<keyword evidence="3" id="KW-1185">Reference proteome</keyword>
<sequence>MHSMNNWMDDGGDEPKAQRPTYVKREPGYSLYPDSALGSDSDSFVFKRLGTANWQVADVSNITYTSVISLNPVEIFYMYATRGYYQLPIKYSNGYILRPNIASNIAAKATDFGLKETKTYYQLNNGNVMHAEMLNFFKTSVNTYLGTWGGRFSLSPPSGYKGVPTPYRRNLNPFQ</sequence>
<evidence type="ECO:0000313" key="2">
    <source>
        <dbReference type="EMBL" id="KAF7277600.1"/>
    </source>
</evidence>